<evidence type="ECO:0000313" key="2">
    <source>
        <dbReference type="EMBL" id="RFA12848.1"/>
    </source>
</evidence>
<name>A0A3E0VTX8_9MICO</name>
<feature type="region of interest" description="Disordered" evidence="1">
    <location>
        <begin position="87"/>
        <end position="106"/>
    </location>
</feature>
<reference evidence="2 3" key="1">
    <citation type="submission" date="2017-04" db="EMBL/GenBank/DDBJ databases">
        <title>Comparative genome analysis of Subtercola boreus.</title>
        <authorList>
            <person name="Cho Y.-J."/>
            <person name="Cho A."/>
            <person name="Kim O.-S."/>
            <person name="Lee J.-I."/>
        </authorList>
    </citation>
    <scope>NUCLEOTIDE SEQUENCE [LARGE SCALE GENOMIC DNA]</scope>
    <source>
        <strain evidence="2 3">P27479</strain>
    </source>
</reference>
<evidence type="ECO:0000256" key="1">
    <source>
        <dbReference type="SAM" id="MobiDB-lite"/>
    </source>
</evidence>
<proteinExistence type="predicted"/>
<gene>
    <name evidence="2" type="ORF">B7R22_14450</name>
</gene>
<accession>A0A3E0VTX8</accession>
<evidence type="ECO:0000313" key="3">
    <source>
        <dbReference type="Proteomes" id="UP000256541"/>
    </source>
</evidence>
<dbReference type="RefSeq" id="WP_116412432.1">
    <property type="nucleotide sequence ID" value="NZ_NBXB01000039.1"/>
</dbReference>
<comment type="caution">
    <text evidence="2">The sequence shown here is derived from an EMBL/GenBank/DDBJ whole genome shotgun (WGS) entry which is preliminary data.</text>
</comment>
<dbReference type="Proteomes" id="UP000256541">
    <property type="component" value="Unassembled WGS sequence"/>
</dbReference>
<protein>
    <submittedName>
        <fullName evidence="2">Uncharacterized protein</fullName>
    </submittedName>
</protein>
<organism evidence="2 3">
    <name type="scientific">Subtercola boreus</name>
    <dbReference type="NCBI Taxonomy" id="120213"/>
    <lineage>
        <taxon>Bacteria</taxon>
        <taxon>Bacillati</taxon>
        <taxon>Actinomycetota</taxon>
        <taxon>Actinomycetes</taxon>
        <taxon>Micrococcales</taxon>
        <taxon>Microbacteriaceae</taxon>
        <taxon>Subtercola</taxon>
    </lineage>
</organism>
<sequence length="268" mass="28193">MTPTDETERGGWLRARLGRWGTVGGVAGTGFEAYLRVLHPVPVDTDGDIDGTDASGAAARSADWTWRQVASRTGGTVHPLVQWTALTDPLPDSSGGSGELRVDGPDGSVRLSPPPTGRLAPRLLAALVPALAAATTAADRITVGVWNGWGIPDLDVGATLALPGRDYVLRAGSLGELADPDWPWRAGIAWREPFEGPMPQLIWPADHAWLVASEIDWDSTIVAGPRTLVDALLTLPVIESLEVGESYSLMSGSDQLNPGARLGEGQDG</sequence>
<dbReference type="OrthoDB" id="2426596at2"/>
<dbReference type="EMBL" id="NBXB01000039">
    <property type="protein sequence ID" value="RFA12848.1"/>
    <property type="molecule type" value="Genomic_DNA"/>
</dbReference>
<dbReference type="AlphaFoldDB" id="A0A3E0VTX8"/>